<feature type="compositionally biased region" description="Polar residues" evidence="2">
    <location>
        <begin position="170"/>
        <end position="186"/>
    </location>
</feature>
<evidence type="ECO:0000256" key="2">
    <source>
        <dbReference type="SAM" id="MobiDB-lite"/>
    </source>
</evidence>
<feature type="domain" description="HMG box" evidence="3">
    <location>
        <begin position="72"/>
        <end position="150"/>
    </location>
</feature>
<keyword evidence="5" id="KW-1185">Reference proteome</keyword>
<keyword evidence="1" id="KW-0539">Nucleus</keyword>
<gene>
    <name evidence="4" type="ORF">DERYTH_LOCUS4087</name>
</gene>
<dbReference type="Proteomes" id="UP000789405">
    <property type="component" value="Unassembled WGS sequence"/>
</dbReference>
<organism evidence="4 5">
    <name type="scientific">Dentiscutata erythropus</name>
    <dbReference type="NCBI Taxonomy" id="1348616"/>
    <lineage>
        <taxon>Eukaryota</taxon>
        <taxon>Fungi</taxon>
        <taxon>Fungi incertae sedis</taxon>
        <taxon>Mucoromycota</taxon>
        <taxon>Glomeromycotina</taxon>
        <taxon>Glomeromycetes</taxon>
        <taxon>Diversisporales</taxon>
        <taxon>Gigasporaceae</taxon>
        <taxon>Dentiscutata</taxon>
    </lineage>
</organism>
<dbReference type="GO" id="GO:0003677">
    <property type="term" value="F:DNA binding"/>
    <property type="evidence" value="ECO:0007669"/>
    <property type="project" value="UniProtKB-UniRule"/>
</dbReference>
<accession>A0A9N9AA91</accession>
<feature type="region of interest" description="Disordered" evidence="2">
    <location>
        <begin position="166"/>
        <end position="186"/>
    </location>
</feature>
<dbReference type="GO" id="GO:0005634">
    <property type="term" value="C:nucleus"/>
    <property type="evidence" value="ECO:0007669"/>
    <property type="project" value="UniProtKB-UniRule"/>
</dbReference>
<dbReference type="AlphaFoldDB" id="A0A9N9AA91"/>
<name>A0A9N9AA91_9GLOM</name>
<evidence type="ECO:0000256" key="1">
    <source>
        <dbReference type="PROSITE-ProRule" id="PRU00267"/>
    </source>
</evidence>
<evidence type="ECO:0000313" key="4">
    <source>
        <dbReference type="EMBL" id="CAG8525524.1"/>
    </source>
</evidence>
<sequence length="253" mass="29896">MPGTCRIMHSPSELEHESSRIPISHQKIDFNNEPHEIKILVNKLIREFADVRTTKRLDLLWNPSVNTRAKTISRPQNCFILFRKDITAEYNPQNNNNSEKRVGKNVSNLLKITKERWAAIKKFNQHEYQFWEKLTEIANLKHKLRYPNYKYIPIRNKIKKCKKCRSNNNQVTNDNGSSKNIDNNSQNNSTFSLPIEPLSDSFLISSFAPYYLLHGYRQNIMVPVQFTHNPYINYQYYQPHILNSLIDPILNNY</sequence>
<dbReference type="Gene3D" id="1.10.30.10">
    <property type="entry name" value="High mobility group box domain"/>
    <property type="match status" value="1"/>
</dbReference>
<dbReference type="OrthoDB" id="6247875at2759"/>
<dbReference type="InterPro" id="IPR009071">
    <property type="entry name" value="HMG_box_dom"/>
</dbReference>
<reference evidence="4" key="1">
    <citation type="submission" date="2021-06" db="EMBL/GenBank/DDBJ databases">
        <authorList>
            <person name="Kallberg Y."/>
            <person name="Tangrot J."/>
            <person name="Rosling A."/>
        </authorList>
    </citation>
    <scope>NUCLEOTIDE SEQUENCE</scope>
    <source>
        <strain evidence="4">MA453B</strain>
    </source>
</reference>
<dbReference type="EMBL" id="CAJVPY010001525">
    <property type="protein sequence ID" value="CAG8525524.1"/>
    <property type="molecule type" value="Genomic_DNA"/>
</dbReference>
<feature type="DNA-binding region" description="HMG box" evidence="1">
    <location>
        <begin position="72"/>
        <end position="150"/>
    </location>
</feature>
<dbReference type="SUPFAM" id="SSF47095">
    <property type="entry name" value="HMG-box"/>
    <property type="match status" value="1"/>
</dbReference>
<evidence type="ECO:0000259" key="3">
    <source>
        <dbReference type="PROSITE" id="PS50118"/>
    </source>
</evidence>
<keyword evidence="1" id="KW-0238">DNA-binding</keyword>
<protein>
    <submittedName>
        <fullName evidence="4">15273_t:CDS:1</fullName>
    </submittedName>
</protein>
<evidence type="ECO:0000313" key="5">
    <source>
        <dbReference type="Proteomes" id="UP000789405"/>
    </source>
</evidence>
<comment type="caution">
    <text evidence="4">The sequence shown here is derived from an EMBL/GenBank/DDBJ whole genome shotgun (WGS) entry which is preliminary data.</text>
</comment>
<dbReference type="InterPro" id="IPR036910">
    <property type="entry name" value="HMG_box_dom_sf"/>
</dbReference>
<proteinExistence type="predicted"/>
<dbReference type="PROSITE" id="PS50118">
    <property type="entry name" value="HMG_BOX_2"/>
    <property type="match status" value="1"/>
</dbReference>